<dbReference type="Proteomes" id="UP000001918">
    <property type="component" value="Chromosome"/>
</dbReference>
<proteinExistence type="predicted"/>
<dbReference type="AlphaFoldDB" id="D1A232"/>
<feature type="domain" description="DUF5753" evidence="2">
    <location>
        <begin position="34"/>
        <end position="206"/>
    </location>
</feature>
<dbReference type="STRING" id="471852.Tcur_4158"/>
<sequence>MPSARGEPVEDHIGDDRPALPAGRAGPEGHPVSEAEAQTLLTYSAILIPGLLQTEDYARAVIRGMLPELSSEEVERRVIARMDRQAALSKENPLRLWLVVDEAALRRQIGGPQVMRTQIKHLLESSERPEITLQVLPFEAGPHPAMLGEFIILKFEDPPAPDIVYIDGLAGDLFADDDSSIKRYATAFEYLRAIASSPSASREVLSSLIRNI</sequence>
<organism evidence="3 4">
    <name type="scientific">Thermomonospora curvata (strain ATCC 19995 / DSM 43183 / JCM 3096 / KCTC 9072 / NBRC 15933 / NCIMB 10081 / Henssen B9)</name>
    <dbReference type="NCBI Taxonomy" id="471852"/>
    <lineage>
        <taxon>Bacteria</taxon>
        <taxon>Bacillati</taxon>
        <taxon>Actinomycetota</taxon>
        <taxon>Actinomycetes</taxon>
        <taxon>Streptosporangiales</taxon>
        <taxon>Thermomonosporaceae</taxon>
        <taxon>Thermomonospora</taxon>
    </lineage>
</organism>
<dbReference type="InterPro" id="IPR043917">
    <property type="entry name" value="DUF5753"/>
</dbReference>
<reference evidence="3 4" key="1">
    <citation type="journal article" date="2011" name="Stand. Genomic Sci.">
        <title>Complete genome sequence of Thermomonospora curvata type strain (B9).</title>
        <authorList>
            <person name="Chertkov O."/>
            <person name="Sikorski J."/>
            <person name="Nolan M."/>
            <person name="Lapidus A."/>
            <person name="Lucas S."/>
            <person name="Del Rio T.G."/>
            <person name="Tice H."/>
            <person name="Cheng J.F."/>
            <person name="Goodwin L."/>
            <person name="Pitluck S."/>
            <person name="Liolios K."/>
            <person name="Ivanova N."/>
            <person name="Mavromatis K."/>
            <person name="Mikhailova N."/>
            <person name="Ovchinnikova G."/>
            <person name="Pati A."/>
            <person name="Chen A."/>
            <person name="Palaniappan K."/>
            <person name="Djao O.D."/>
            <person name="Land M."/>
            <person name="Hauser L."/>
            <person name="Chang Y.J."/>
            <person name="Jeffries C.D."/>
            <person name="Brettin T."/>
            <person name="Han C."/>
            <person name="Detter J.C."/>
            <person name="Rohde M."/>
            <person name="Goker M."/>
            <person name="Woyke T."/>
            <person name="Bristow J."/>
            <person name="Eisen J.A."/>
            <person name="Markowitz V."/>
            <person name="Hugenholtz P."/>
            <person name="Klenk H.P."/>
            <person name="Kyrpides N.C."/>
        </authorList>
    </citation>
    <scope>NUCLEOTIDE SEQUENCE [LARGE SCALE GENOMIC DNA]</scope>
    <source>
        <strain evidence="4">ATCC 19995 / DSM 43183 / JCM 3096 / KCTC 9072 / NBRC 15933 / NCIMB 10081 / Henssen B9</strain>
    </source>
</reference>
<dbReference type="RefSeq" id="WP_012854468.1">
    <property type="nucleotide sequence ID" value="NC_013510.1"/>
</dbReference>
<name>D1A232_THECD</name>
<gene>
    <name evidence="3" type="ordered locus">Tcur_4158</name>
</gene>
<dbReference type="HOGENOM" id="CLU_055817_0_2_11"/>
<accession>D1A232</accession>
<evidence type="ECO:0000259" key="2">
    <source>
        <dbReference type="Pfam" id="PF19054"/>
    </source>
</evidence>
<dbReference type="EMBL" id="CP001738">
    <property type="protein sequence ID" value="ACY99685.1"/>
    <property type="molecule type" value="Genomic_DNA"/>
</dbReference>
<evidence type="ECO:0000313" key="3">
    <source>
        <dbReference type="EMBL" id="ACY99685.1"/>
    </source>
</evidence>
<dbReference type="KEGG" id="tcu:Tcur_4158"/>
<dbReference type="OrthoDB" id="5177725at2"/>
<feature type="region of interest" description="Disordered" evidence="1">
    <location>
        <begin position="1"/>
        <end position="32"/>
    </location>
</feature>
<keyword evidence="4" id="KW-1185">Reference proteome</keyword>
<feature type="compositionally biased region" description="Basic and acidic residues" evidence="1">
    <location>
        <begin position="7"/>
        <end position="18"/>
    </location>
</feature>
<evidence type="ECO:0000313" key="4">
    <source>
        <dbReference type="Proteomes" id="UP000001918"/>
    </source>
</evidence>
<protein>
    <recommendedName>
        <fullName evidence="2">DUF5753 domain-containing protein</fullName>
    </recommendedName>
</protein>
<evidence type="ECO:0000256" key="1">
    <source>
        <dbReference type="SAM" id="MobiDB-lite"/>
    </source>
</evidence>
<dbReference type="eggNOG" id="COG3620">
    <property type="taxonomic scope" value="Bacteria"/>
</dbReference>
<dbReference type="Pfam" id="PF19054">
    <property type="entry name" value="DUF5753"/>
    <property type="match status" value="1"/>
</dbReference>